<evidence type="ECO:0000259" key="7">
    <source>
        <dbReference type="Pfam" id="PF14322"/>
    </source>
</evidence>
<evidence type="ECO:0000256" key="5">
    <source>
        <dbReference type="ARBA" id="ARBA00023237"/>
    </source>
</evidence>
<dbReference type="InterPro" id="IPR033985">
    <property type="entry name" value="SusD-like_N"/>
</dbReference>
<organism evidence="8 9">
    <name type="scientific">Bacteroides thetaiotaomicron</name>
    <dbReference type="NCBI Taxonomy" id="818"/>
    <lineage>
        <taxon>Bacteria</taxon>
        <taxon>Pseudomonadati</taxon>
        <taxon>Bacteroidota</taxon>
        <taxon>Bacteroidia</taxon>
        <taxon>Bacteroidales</taxon>
        <taxon>Bacteroidaceae</taxon>
        <taxon>Bacteroides</taxon>
    </lineage>
</organism>
<dbReference type="RefSeq" id="WP_264455273.1">
    <property type="nucleotide sequence ID" value="NZ_CP083685.1"/>
</dbReference>
<evidence type="ECO:0000259" key="6">
    <source>
        <dbReference type="Pfam" id="PF07980"/>
    </source>
</evidence>
<evidence type="ECO:0000313" key="8">
    <source>
        <dbReference type="EMBL" id="UYU90867.1"/>
    </source>
</evidence>
<keyword evidence="5" id="KW-0998">Cell outer membrane</keyword>
<dbReference type="AlphaFoldDB" id="A0AB38UD72"/>
<sequence>MKTLKKLSIIVAVGLSTIFFSGCSDYLDVSDDLAAELSMEEVFNNTGYARRFHRYIYSGIPDVSNIIITSSYAALTGLDNPWPAVSDELKSAQNNVKTIPTVGYHAGSADLSRWSLYKQIRQANEFLAYSHTIPQQGDVTDYIDEDELARLKNEARFLRAYYHYLLFELYGPIPIMTEISEPSASDLDYYRNSVDEVVQFIDSELNECYNELPEKEVNDDGTPNENRSAAPTKGAALAILAKLHVYAASPLLNGGYSEAIALRDNQDKQLFPAKDDKKWQTALNALQRFIDYAKTHYHLYKEKDKDGELNAEESLYQLFQVSLNNPEAIWQTSKNSWGDVGGEGRERRCTPRAIYSGFGCVGVLQEAIDDFYMNDGKSIHESGLYSEEGIGEDLS</sequence>
<dbReference type="Pfam" id="PF07980">
    <property type="entry name" value="SusD_RagB"/>
    <property type="match status" value="1"/>
</dbReference>
<evidence type="ECO:0000256" key="2">
    <source>
        <dbReference type="ARBA" id="ARBA00006275"/>
    </source>
</evidence>
<evidence type="ECO:0000313" key="9">
    <source>
        <dbReference type="Proteomes" id="UP001162960"/>
    </source>
</evidence>
<dbReference type="InterPro" id="IPR011990">
    <property type="entry name" value="TPR-like_helical_dom_sf"/>
</dbReference>
<evidence type="ECO:0000256" key="4">
    <source>
        <dbReference type="ARBA" id="ARBA00023136"/>
    </source>
</evidence>
<dbReference type="Pfam" id="PF14322">
    <property type="entry name" value="SusD-like_3"/>
    <property type="match status" value="1"/>
</dbReference>
<evidence type="ECO:0000256" key="3">
    <source>
        <dbReference type="ARBA" id="ARBA00022729"/>
    </source>
</evidence>
<comment type="subcellular location">
    <subcellularLocation>
        <location evidence="1">Cell outer membrane</location>
    </subcellularLocation>
</comment>
<comment type="similarity">
    <text evidence="2">Belongs to the SusD family.</text>
</comment>
<keyword evidence="3" id="KW-0732">Signal</keyword>
<proteinExistence type="inferred from homology"/>
<accession>A0AB38UD72</accession>
<dbReference type="GO" id="GO:0009279">
    <property type="term" value="C:cell outer membrane"/>
    <property type="evidence" value="ECO:0007669"/>
    <property type="project" value="UniProtKB-SubCell"/>
</dbReference>
<reference evidence="8" key="1">
    <citation type="submission" date="2021-06" db="EMBL/GenBank/DDBJ databases">
        <title>Interrogation of the integrated mobile genetic elements in gut-associated Bacteroides with a consensus prediction approach.</title>
        <authorList>
            <person name="Campbell D.E."/>
            <person name="Leigh J.R."/>
            <person name="Kim T."/>
            <person name="England W."/>
            <person name="Whitaker R.J."/>
            <person name="Degnan P.H."/>
        </authorList>
    </citation>
    <scope>NUCLEOTIDE SEQUENCE</scope>
    <source>
        <strain evidence="8">VPI-3443</strain>
    </source>
</reference>
<dbReference type="PROSITE" id="PS51257">
    <property type="entry name" value="PROKAR_LIPOPROTEIN"/>
    <property type="match status" value="1"/>
</dbReference>
<gene>
    <name evidence="8" type="ORF">KQP74_23590</name>
</gene>
<name>A0AB38UD72_BACT4</name>
<dbReference type="InterPro" id="IPR012944">
    <property type="entry name" value="SusD_RagB_dom"/>
</dbReference>
<feature type="domain" description="SusD-like N-terminal" evidence="7">
    <location>
        <begin position="114"/>
        <end position="243"/>
    </location>
</feature>
<dbReference type="Gene3D" id="1.25.40.390">
    <property type="match status" value="1"/>
</dbReference>
<feature type="domain" description="RagB/SusD" evidence="6">
    <location>
        <begin position="326"/>
        <end position="381"/>
    </location>
</feature>
<feature type="non-terminal residue" evidence="8">
    <location>
        <position position="395"/>
    </location>
</feature>
<evidence type="ECO:0000256" key="1">
    <source>
        <dbReference type="ARBA" id="ARBA00004442"/>
    </source>
</evidence>
<dbReference type="EMBL" id="CP083685">
    <property type="protein sequence ID" value="UYU90867.1"/>
    <property type="molecule type" value="Genomic_DNA"/>
</dbReference>
<protein>
    <submittedName>
        <fullName evidence="8">RagB/SusD family nutrient uptake outer membrane protein</fullName>
    </submittedName>
</protein>
<dbReference type="SUPFAM" id="SSF48452">
    <property type="entry name" value="TPR-like"/>
    <property type="match status" value="1"/>
</dbReference>
<keyword evidence="4" id="KW-0472">Membrane</keyword>
<dbReference type="Proteomes" id="UP001162960">
    <property type="component" value="Chromosome"/>
</dbReference>